<gene>
    <name evidence="2" type="ORF">FDA94_21180</name>
</gene>
<dbReference type="Proteomes" id="UP000308705">
    <property type="component" value="Unassembled WGS sequence"/>
</dbReference>
<proteinExistence type="predicted"/>
<keyword evidence="2" id="KW-0808">Transferase</keyword>
<accession>A0A4V5UYY5</accession>
<evidence type="ECO:0000313" key="3">
    <source>
        <dbReference type="Proteomes" id="UP000308705"/>
    </source>
</evidence>
<evidence type="ECO:0000313" key="2">
    <source>
        <dbReference type="EMBL" id="TKK86613.1"/>
    </source>
</evidence>
<dbReference type="EMBL" id="SZQA01000020">
    <property type="protein sequence ID" value="TKK86613.1"/>
    <property type="molecule type" value="Genomic_DNA"/>
</dbReference>
<organism evidence="2 3">
    <name type="scientific">Herbidospora galbida</name>
    <dbReference type="NCBI Taxonomy" id="2575442"/>
    <lineage>
        <taxon>Bacteria</taxon>
        <taxon>Bacillati</taxon>
        <taxon>Actinomycetota</taxon>
        <taxon>Actinomycetes</taxon>
        <taxon>Streptosporangiales</taxon>
        <taxon>Streptosporangiaceae</taxon>
        <taxon>Herbidospora</taxon>
    </lineage>
</organism>
<evidence type="ECO:0000259" key="1">
    <source>
        <dbReference type="Pfam" id="PF01636"/>
    </source>
</evidence>
<comment type="caution">
    <text evidence="2">The sequence shown here is derived from an EMBL/GenBank/DDBJ whole genome shotgun (WGS) entry which is preliminary data.</text>
</comment>
<dbReference type="SUPFAM" id="SSF56112">
    <property type="entry name" value="Protein kinase-like (PK-like)"/>
    <property type="match status" value="1"/>
</dbReference>
<dbReference type="OrthoDB" id="9797603at2"/>
<dbReference type="RefSeq" id="WP_137248806.1">
    <property type="nucleotide sequence ID" value="NZ_SZQA01000020.1"/>
</dbReference>
<keyword evidence="3" id="KW-1185">Reference proteome</keyword>
<dbReference type="InterPro" id="IPR011009">
    <property type="entry name" value="Kinase-like_dom_sf"/>
</dbReference>
<dbReference type="Pfam" id="PF01636">
    <property type="entry name" value="APH"/>
    <property type="match status" value="1"/>
</dbReference>
<reference evidence="2 3" key="1">
    <citation type="submission" date="2019-04" db="EMBL/GenBank/DDBJ databases">
        <title>Herbidospora sp. NEAU-GS14.nov., a novel actinomycete isolated from soil.</title>
        <authorList>
            <person name="Han L."/>
        </authorList>
    </citation>
    <scope>NUCLEOTIDE SEQUENCE [LARGE SCALE GENOMIC DNA]</scope>
    <source>
        <strain evidence="2 3">NEAU-GS14</strain>
    </source>
</reference>
<sequence length="379" mass="41188">MNADPADVVVRADRLTAEKSVFTAGRPVLDEVTAVRALAGHGLLSPEQMLDPRLTVVDESRRCRCLIVRLAEAGWVVKQGTSAETQETLDREAEVYRVLRGSSFAPYLPRFSAFDDHAGLLVTEFVDGQAPRDAHIADPARRPITAVGIGAALARLHTVADDGGLPAQDAPPILRCGHPTLDSIEFHSPASLEVVRTVQSNPALSALLDGVHGQWRADAMGHGDLRGDNILLRPTGEPVFIDWEMGGPCDRRWDIAGLLTERIVWWLTDPDAWVPMEAQATANAAAVDGLREIREFAHAFLGSYVVTYAGELDLAKAGLDDLMRWCGARLVQFAVEQTHQRSVPLATSRQLLQMAANFHTTPGVAARTFFGLAIDDGDR</sequence>
<dbReference type="AlphaFoldDB" id="A0A4V5UYY5"/>
<dbReference type="Gene3D" id="3.90.1200.10">
    <property type="match status" value="1"/>
</dbReference>
<dbReference type="InterPro" id="IPR002575">
    <property type="entry name" value="Aminoglycoside_PTrfase"/>
</dbReference>
<protein>
    <submittedName>
        <fullName evidence="2">Aminoglycoside phosphotransferase family protein</fullName>
    </submittedName>
</protein>
<dbReference type="GO" id="GO:0016740">
    <property type="term" value="F:transferase activity"/>
    <property type="evidence" value="ECO:0007669"/>
    <property type="project" value="UniProtKB-KW"/>
</dbReference>
<feature type="domain" description="Aminoglycoside phosphotransferase" evidence="1">
    <location>
        <begin position="73"/>
        <end position="294"/>
    </location>
</feature>
<name>A0A4V5UYY5_9ACTN</name>